<proteinExistence type="predicted"/>
<accession>A0A098S8R2</accession>
<dbReference type="EMBL" id="JPOS01000018">
    <property type="protein sequence ID" value="KGE88510.1"/>
    <property type="molecule type" value="Genomic_DNA"/>
</dbReference>
<sequence>MRRAALFLILTVFTQVGGGLYLLYQPIRWPISQRVPGKWRSRGYRLIAFATVYTIGSLLLVPPLARLNGRVPLPVFSEAALKPANYFFVIANRHYVKPALLKATLDVANQMDTSVTLFYLDANFPFFDGFPLLPHRSHDDGGKLDLAFIYEKPATGQLLSGSPSWLGYGYLEAPKAGEHDQPANCEGRGYWQYSLLSRLVPQDKNLDFSASLNQQLLLRLARHPAIGKIFLEPHLKTRLGLEGQKKVRFHGCAAVRHDDHIHIQL</sequence>
<comment type="caution">
    <text evidence="2">The sequence shown here is derived from an EMBL/GenBank/DDBJ whole genome shotgun (WGS) entry which is preliminary data.</text>
</comment>
<dbReference type="InterPro" id="IPR009045">
    <property type="entry name" value="Zn_M74/Hedgehog-like"/>
</dbReference>
<dbReference type="Proteomes" id="UP000029736">
    <property type="component" value="Unassembled WGS sequence"/>
</dbReference>
<protein>
    <submittedName>
        <fullName evidence="2">Uncharacterized protein</fullName>
    </submittedName>
</protein>
<keyword evidence="1" id="KW-0812">Transmembrane</keyword>
<dbReference type="Gene3D" id="3.30.1380.10">
    <property type="match status" value="1"/>
</dbReference>
<organism evidence="2 3">
    <name type="scientific">Phaeodactylibacter xiamenensis</name>
    <dbReference type="NCBI Taxonomy" id="1524460"/>
    <lineage>
        <taxon>Bacteria</taxon>
        <taxon>Pseudomonadati</taxon>
        <taxon>Bacteroidota</taxon>
        <taxon>Saprospiria</taxon>
        <taxon>Saprospirales</taxon>
        <taxon>Haliscomenobacteraceae</taxon>
        <taxon>Phaeodactylibacter</taxon>
    </lineage>
</organism>
<evidence type="ECO:0000256" key="1">
    <source>
        <dbReference type="SAM" id="Phobius"/>
    </source>
</evidence>
<feature type="transmembrane region" description="Helical" evidence="1">
    <location>
        <begin position="43"/>
        <end position="61"/>
    </location>
</feature>
<keyword evidence="1" id="KW-0472">Membrane</keyword>
<dbReference type="AlphaFoldDB" id="A0A098S8R2"/>
<evidence type="ECO:0000313" key="2">
    <source>
        <dbReference type="EMBL" id="KGE88510.1"/>
    </source>
</evidence>
<dbReference type="STRING" id="1524460.IX84_07440"/>
<reference evidence="2 3" key="1">
    <citation type="journal article" date="2014" name="Int. J. Syst. Evol. Microbiol.">
        <title>Phaeodactylibacter xiamenensis gen. nov., sp. nov., a member of the family Saprospiraceae isolated from the marine alga Phaeodactylum tricornutum.</title>
        <authorList>
            <person name="Chen Z.Jr."/>
            <person name="Lei X."/>
            <person name="Lai Q."/>
            <person name="Li Y."/>
            <person name="Zhang B."/>
            <person name="Zhang J."/>
            <person name="Zhang H."/>
            <person name="Yang L."/>
            <person name="Zheng W."/>
            <person name="Tian Y."/>
            <person name="Yu Z."/>
            <person name="Xu H.Jr."/>
            <person name="Zheng T."/>
        </authorList>
    </citation>
    <scope>NUCLEOTIDE SEQUENCE [LARGE SCALE GENOMIC DNA]</scope>
    <source>
        <strain evidence="2 3">KD52</strain>
    </source>
</reference>
<gene>
    <name evidence="2" type="ORF">IX84_07440</name>
</gene>
<name>A0A098S8R2_9BACT</name>
<keyword evidence="3" id="KW-1185">Reference proteome</keyword>
<evidence type="ECO:0000313" key="3">
    <source>
        <dbReference type="Proteomes" id="UP000029736"/>
    </source>
</evidence>
<keyword evidence="1" id="KW-1133">Transmembrane helix</keyword>